<dbReference type="EMBL" id="MT144685">
    <property type="protein sequence ID" value="QJH97411.1"/>
    <property type="molecule type" value="Genomic_DNA"/>
</dbReference>
<evidence type="ECO:0000256" key="1">
    <source>
        <dbReference type="SAM" id="MobiDB-lite"/>
    </source>
</evidence>
<proteinExistence type="predicted"/>
<dbReference type="AlphaFoldDB" id="A0A6H1ZYH5"/>
<evidence type="ECO:0000313" key="2">
    <source>
        <dbReference type="EMBL" id="QJA52529.1"/>
    </source>
</evidence>
<evidence type="ECO:0000313" key="3">
    <source>
        <dbReference type="EMBL" id="QJH97411.1"/>
    </source>
</evidence>
<accession>A0A6H1ZYH5</accession>
<sequence>MIETYSATVTEIDDLGGLSWDVTDVTQICDRCGIQKYDNELIEEDDTHLHVCKDCLDRPGPKATEKTYSGSESEKSSESSTVAHV</sequence>
<dbReference type="EMBL" id="MT144347">
    <property type="protein sequence ID" value="QJA52529.1"/>
    <property type="molecule type" value="Genomic_DNA"/>
</dbReference>
<organism evidence="2">
    <name type="scientific">viral metagenome</name>
    <dbReference type="NCBI Taxonomy" id="1070528"/>
    <lineage>
        <taxon>unclassified sequences</taxon>
        <taxon>metagenomes</taxon>
        <taxon>organismal metagenomes</taxon>
    </lineage>
</organism>
<reference evidence="2" key="1">
    <citation type="submission" date="2020-03" db="EMBL/GenBank/DDBJ databases">
        <title>The deep terrestrial virosphere.</title>
        <authorList>
            <person name="Holmfeldt K."/>
            <person name="Nilsson E."/>
            <person name="Simone D."/>
            <person name="Lopez-Fernandez M."/>
            <person name="Wu X."/>
            <person name="de Brujin I."/>
            <person name="Lundin D."/>
            <person name="Andersson A."/>
            <person name="Bertilsson S."/>
            <person name="Dopson M."/>
        </authorList>
    </citation>
    <scope>NUCLEOTIDE SEQUENCE</scope>
    <source>
        <strain evidence="2">TM448A02794</strain>
        <strain evidence="3">TM448B01005</strain>
    </source>
</reference>
<feature type="region of interest" description="Disordered" evidence="1">
    <location>
        <begin position="60"/>
        <end position="85"/>
    </location>
</feature>
<protein>
    <submittedName>
        <fullName evidence="2">Uncharacterized protein</fullName>
    </submittedName>
</protein>
<gene>
    <name evidence="2" type="ORF">TM448A02794_0007</name>
    <name evidence="3" type="ORF">TM448B01005_0026</name>
</gene>
<name>A0A6H1ZYH5_9ZZZZ</name>